<protein>
    <submittedName>
        <fullName evidence="5">ATP-BINDING COMPONENT OF ABC TRANSPORTER</fullName>
    </submittedName>
</protein>
<dbReference type="KEGG" id="wsu:WS0570"/>
<dbReference type="GO" id="GO:0015833">
    <property type="term" value="P:peptide transport"/>
    <property type="evidence" value="ECO:0007669"/>
    <property type="project" value="InterPro"/>
</dbReference>
<proteinExistence type="predicted"/>
<evidence type="ECO:0000313" key="6">
    <source>
        <dbReference type="Proteomes" id="UP000000422"/>
    </source>
</evidence>
<keyword evidence="1" id="KW-0813">Transport</keyword>
<dbReference type="InterPro" id="IPR003593">
    <property type="entry name" value="AAA+_ATPase"/>
</dbReference>
<dbReference type="PROSITE" id="PS50893">
    <property type="entry name" value="ABC_TRANSPORTER_2"/>
    <property type="match status" value="2"/>
</dbReference>
<dbReference type="DNASU" id="2554844"/>
<organism evidence="6">
    <name type="scientific">Wolinella succinogenes (strain ATCC 29543 / DSM 1740 / CCUG 13145 / JCM 31913 / LMG 7466 / NCTC 11488 / FDC 602W)</name>
    <name type="common">Vibrio succinogenes</name>
    <dbReference type="NCBI Taxonomy" id="273121"/>
    <lineage>
        <taxon>Bacteria</taxon>
        <taxon>Pseudomonadati</taxon>
        <taxon>Campylobacterota</taxon>
        <taxon>Epsilonproteobacteria</taxon>
        <taxon>Campylobacterales</taxon>
        <taxon>Helicobacteraceae</taxon>
        <taxon>Wolinella</taxon>
    </lineage>
</organism>
<evidence type="ECO:0000256" key="1">
    <source>
        <dbReference type="ARBA" id="ARBA00022448"/>
    </source>
</evidence>
<dbReference type="GO" id="GO:0055085">
    <property type="term" value="P:transmembrane transport"/>
    <property type="evidence" value="ECO:0007669"/>
    <property type="project" value="UniProtKB-ARBA"/>
</dbReference>
<sequence length="525" mass="58694">MNLLEVKSLKARFKRGGFALESVNLTLKKGECVSIVGESGSGKSFLAQLIVRLFPQGSVEVEEGEILFLGENLLDFSQERLEGVRGSEIGFVFQEPLISLNPLHTIEKQLAEAILLHRSLSREELKREIGALYASVGLEALKGRAKIYPHELSGGQRQRVMIAMALANSPKLLIADEPTTALDVSVQKQILDLLFRLKEERGVSLLLISHDLGVVRHYADKVYVMKGGKVVESASKEELFAHPKHPYTQALLSSLHLPLKESPPSRGEILLEAENLDLSFVLKKDWLGRPKEYLRALSSISLRLREGENLGIVGESGSGKSTLALALCKLLSFEGRLRMGHEEMAKMEESRFRPFRSMIQIVFQDPYGSLSPRLSIEEILREGLEVHFPAQKESFERRIIEALEGVGLESSYRYRYPNELSGGQRQRVAIARALILRPKILILDEPTSALDRSIEHQVVALLLELQKRYNLTYLCISHDLRVIGALSDRVAVMKGGRLIEEGETSLILQSPTHPYTQELIGSLLL</sequence>
<dbReference type="Proteomes" id="UP000000422">
    <property type="component" value="Chromosome"/>
</dbReference>
<dbReference type="HOGENOM" id="CLU_000604_86_0_7"/>
<name>Q7M9Z2_WOLSU</name>
<gene>
    <name evidence="5" type="ordered locus">WS0570</name>
</gene>
<dbReference type="InterPro" id="IPR013563">
    <property type="entry name" value="Oligopep_ABC_C"/>
</dbReference>
<accession>Q7M9Z2</accession>
<dbReference type="Pfam" id="PF08352">
    <property type="entry name" value="oligo_HPY"/>
    <property type="match status" value="2"/>
</dbReference>
<dbReference type="InterPro" id="IPR050319">
    <property type="entry name" value="ABC_transp_ATP-bind"/>
</dbReference>
<dbReference type="InterPro" id="IPR027417">
    <property type="entry name" value="P-loop_NTPase"/>
</dbReference>
<keyword evidence="6" id="KW-1185">Reference proteome</keyword>
<dbReference type="GO" id="GO:0005524">
    <property type="term" value="F:ATP binding"/>
    <property type="evidence" value="ECO:0007669"/>
    <property type="project" value="UniProtKB-KW"/>
</dbReference>
<dbReference type="PROSITE" id="PS00211">
    <property type="entry name" value="ABC_TRANSPORTER_1"/>
    <property type="match status" value="2"/>
</dbReference>
<dbReference type="RefSeq" id="WP_011138504.1">
    <property type="nucleotide sequence ID" value="NC_005090.1"/>
</dbReference>
<keyword evidence="2" id="KW-0547">Nucleotide-binding</keyword>
<dbReference type="NCBIfam" id="NF008453">
    <property type="entry name" value="PRK11308.1"/>
    <property type="match status" value="2"/>
</dbReference>
<dbReference type="GO" id="GO:0016887">
    <property type="term" value="F:ATP hydrolysis activity"/>
    <property type="evidence" value="ECO:0007669"/>
    <property type="project" value="InterPro"/>
</dbReference>
<dbReference type="SUPFAM" id="SSF52540">
    <property type="entry name" value="P-loop containing nucleoside triphosphate hydrolases"/>
    <property type="match status" value="2"/>
</dbReference>
<dbReference type="SMART" id="SM00382">
    <property type="entry name" value="AAA"/>
    <property type="match status" value="2"/>
</dbReference>
<dbReference type="Gene3D" id="3.40.50.300">
    <property type="entry name" value="P-loop containing nucleotide triphosphate hydrolases"/>
    <property type="match status" value="2"/>
</dbReference>
<dbReference type="FunFam" id="3.40.50.300:FF:000016">
    <property type="entry name" value="Oligopeptide ABC transporter ATP-binding component"/>
    <property type="match status" value="1"/>
</dbReference>
<dbReference type="STRING" id="273121.WS0570"/>
<evidence type="ECO:0000256" key="3">
    <source>
        <dbReference type="ARBA" id="ARBA00022840"/>
    </source>
</evidence>
<dbReference type="AlphaFoldDB" id="Q7M9Z2"/>
<dbReference type="eggNOG" id="COG4172">
    <property type="taxonomic scope" value="Bacteria"/>
</dbReference>
<dbReference type="EMBL" id="BX571658">
    <property type="protein sequence ID" value="CAE09704.1"/>
    <property type="molecule type" value="Genomic_DNA"/>
</dbReference>
<reference evidence="5 6" key="1">
    <citation type="journal article" date="2003" name="Proc. Natl. Acad. Sci. U.S.A.">
        <title>Complete genome sequence and analysis of Wolinella succinogenes.</title>
        <authorList>
            <person name="Baar C."/>
            <person name="Eppinger M."/>
            <person name="Raddatz G."/>
            <person name="Simon JM."/>
            <person name="Lanz C."/>
            <person name="Klimmek O."/>
            <person name="Nandakumar R."/>
            <person name="Gross R."/>
            <person name="Rosinus A."/>
            <person name="Keller H."/>
            <person name="Jagtap P."/>
            <person name="Linke B."/>
            <person name="Meyer F."/>
            <person name="Lederer H."/>
            <person name="Schuster S.C."/>
        </authorList>
    </citation>
    <scope>NUCLEOTIDE SEQUENCE [LARGE SCALE GENOMIC DNA]</scope>
    <source>
        <strain evidence="6">ATCC 29543 / DSM 1740 / CCUG 13145 / JCM 31913 / LMG 7466 / NCTC 11488 / FDC 602W</strain>
    </source>
</reference>
<dbReference type="CDD" id="cd03257">
    <property type="entry name" value="ABC_NikE_OppD_transporters"/>
    <property type="match status" value="2"/>
</dbReference>
<keyword evidence="3 5" id="KW-0067">ATP-binding</keyword>
<dbReference type="InterPro" id="IPR003439">
    <property type="entry name" value="ABC_transporter-like_ATP-bd"/>
</dbReference>
<evidence type="ECO:0000313" key="5">
    <source>
        <dbReference type="EMBL" id="CAE09704.1"/>
    </source>
</evidence>
<feature type="domain" description="ABC transporter" evidence="4">
    <location>
        <begin position="4"/>
        <end position="252"/>
    </location>
</feature>
<evidence type="ECO:0000259" key="4">
    <source>
        <dbReference type="PROSITE" id="PS50893"/>
    </source>
</evidence>
<dbReference type="InterPro" id="IPR017871">
    <property type="entry name" value="ABC_transporter-like_CS"/>
</dbReference>
<feature type="domain" description="ABC transporter" evidence="4">
    <location>
        <begin position="276"/>
        <end position="520"/>
    </location>
</feature>
<dbReference type="PANTHER" id="PTHR43776">
    <property type="entry name" value="TRANSPORT ATP-BINDING PROTEIN"/>
    <property type="match status" value="1"/>
</dbReference>
<dbReference type="Pfam" id="PF00005">
    <property type="entry name" value="ABC_tran"/>
    <property type="match status" value="2"/>
</dbReference>
<evidence type="ECO:0000256" key="2">
    <source>
        <dbReference type="ARBA" id="ARBA00022741"/>
    </source>
</evidence>